<dbReference type="PANTHER" id="PTHR43792:SF9">
    <property type="entry name" value="RIBOSOMAL-PROTEIN-ALANINE ACETYLTRANSFERASE"/>
    <property type="match status" value="1"/>
</dbReference>
<dbReference type="PANTHER" id="PTHR43792">
    <property type="entry name" value="GNAT FAMILY, PUTATIVE (AFU_ORTHOLOGUE AFUA_3G00765)-RELATED-RELATED"/>
    <property type="match status" value="1"/>
</dbReference>
<evidence type="ECO:0000259" key="1">
    <source>
        <dbReference type="PROSITE" id="PS51186"/>
    </source>
</evidence>
<dbReference type="InterPro" id="IPR051531">
    <property type="entry name" value="N-acetyltransferase"/>
</dbReference>
<dbReference type="SUPFAM" id="SSF55729">
    <property type="entry name" value="Acyl-CoA N-acyltransferases (Nat)"/>
    <property type="match status" value="2"/>
</dbReference>
<evidence type="ECO:0000313" key="2">
    <source>
        <dbReference type="EMBL" id="QAY65998.1"/>
    </source>
</evidence>
<keyword evidence="3" id="KW-1185">Reference proteome</keyword>
<name>A0A4P6F6F9_9BACL</name>
<dbReference type="EMBL" id="CP035492">
    <property type="protein sequence ID" value="QAY65998.1"/>
    <property type="molecule type" value="Genomic_DNA"/>
</dbReference>
<keyword evidence="2" id="KW-0808">Transferase</keyword>
<reference evidence="2 3" key="1">
    <citation type="submission" date="2019-01" db="EMBL/GenBank/DDBJ databases">
        <title>Genome sequencing of strain FW100M-2.</title>
        <authorList>
            <person name="Heo J."/>
            <person name="Kim S.-J."/>
            <person name="Kim J.-S."/>
            <person name="Hong S.-B."/>
            <person name="Kwon S.-W."/>
        </authorList>
    </citation>
    <scope>NUCLEOTIDE SEQUENCE [LARGE SCALE GENOMIC DNA]</scope>
    <source>
        <strain evidence="2 3">FW100M-2</strain>
    </source>
</reference>
<accession>A0A4P6F6F9</accession>
<dbReference type="InterPro" id="IPR016181">
    <property type="entry name" value="Acyl_CoA_acyltransferase"/>
</dbReference>
<dbReference type="Gene3D" id="3.40.630.30">
    <property type="match status" value="2"/>
</dbReference>
<dbReference type="AlphaFoldDB" id="A0A4P6F6F9"/>
<dbReference type="Proteomes" id="UP000293568">
    <property type="component" value="Chromosome"/>
</dbReference>
<dbReference type="GO" id="GO:0005737">
    <property type="term" value="C:cytoplasm"/>
    <property type="evidence" value="ECO:0007669"/>
    <property type="project" value="TreeGrafter"/>
</dbReference>
<protein>
    <submittedName>
        <fullName evidence="2">GNAT family N-acetyltransferase</fullName>
    </submittedName>
</protein>
<dbReference type="GO" id="GO:0008999">
    <property type="term" value="F:protein-N-terminal-alanine acetyltransferase activity"/>
    <property type="evidence" value="ECO:0007669"/>
    <property type="project" value="TreeGrafter"/>
</dbReference>
<organism evidence="2 3">
    <name type="scientific">Paenibacillus protaetiae</name>
    <dbReference type="NCBI Taxonomy" id="2509456"/>
    <lineage>
        <taxon>Bacteria</taxon>
        <taxon>Bacillati</taxon>
        <taxon>Bacillota</taxon>
        <taxon>Bacilli</taxon>
        <taxon>Bacillales</taxon>
        <taxon>Paenibacillaceae</taxon>
        <taxon>Paenibacillus</taxon>
    </lineage>
</organism>
<dbReference type="InterPro" id="IPR000182">
    <property type="entry name" value="GNAT_dom"/>
</dbReference>
<evidence type="ECO:0000313" key="3">
    <source>
        <dbReference type="Proteomes" id="UP000293568"/>
    </source>
</evidence>
<dbReference type="KEGG" id="pprt:ET464_05940"/>
<dbReference type="OrthoDB" id="423921at2"/>
<sequence>MVFYYTQKGGQRMAYRFGPMDLTHAKQILDWTYDPPYHLYSLEASEEDQAELLNGAYYYAESDSGELTGFFCVGSSARVPGGYPLGIYAGDDCLDIGFGLRPDYTGRGHGPEFIRQVMRYVDAEYRPTKLQLVVASFNRRAIRAYEKAGFYPIGAFYSMIGDQMLEFVAMRRHQIQPVLETGHLLLRPLRASDAAALLKLQADALMRIGPKAQGAHGDDEAAAIEQISNWSSQFCAKRDFYWGITVKSADVLIGVIGYNGLQPEREHASISCRLGGTGMNRFAAEAIRAVVCYGLAELGLETLGTYAAADDLIVHAILESVSFAEAAGVVPAASSDQAVHYSITGELLERSVLAAAYTLRYGAFGAAAGQQPGRGSHEG</sequence>
<proteinExistence type="predicted"/>
<feature type="domain" description="N-acetyltransferase" evidence="1">
    <location>
        <begin position="13"/>
        <end position="172"/>
    </location>
</feature>
<dbReference type="Pfam" id="PF13302">
    <property type="entry name" value="Acetyltransf_3"/>
    <property type="match status" value="2"/>
</dbReference>
<dbReference type="PROSITE" id="PS51186">
    <property type="entry name" value="GNAT"/>
    <property type="match status" value="1"/>
</dbReference>
<gene>
    <name evidence="2" type="ORF">ET464_05940</name>
</gene>